<dbReference type="AlphaFoldDB" id="U9SXW0"/>
<name>U9SXW0_RHIID</name>
<sequence length="69" mass="7879">MYYYKAIANHEHEFVPSSLLPPLTLPTLPTLLSVPPLFRLIGALEVYDGKPANTKYLFRPELKLTHSVR</sequence>
<reference evidence="1" key="1">
    <citation type="submission" date="2013-07" db="EMBL/GenBank/DDBJ databases">
        <title>The genome of an arbuscular mycorrhizal fungus provides insights into the evolution of the oldest plant symbiosis.</title>
        <authorList>
            <consortium name="DOE Joint Genome Institute"/>
            <person name="Tisserant E."/>
            <person name="Malbreil M."/>
            <person name="Kuo A."/>
            <person name="Kohler A."/>
            <person name="Symeonidi A."/>
            <person name="Balestrini R."/>
            <person name="Charron P."/>
            <person name="Duensing N."/>
            <person name="Frei-dit-Frey N."/>
            <person name="Gianinazzi-Pearson V."/>
            <person name="Gilbert B."/>
            <person name="Handa Y."/>
            <person name="Hijri M."/>
            <person name="Kaul R."/>
            <person name="Kawaguchi M."/>
            <person name="Krajinski F."/>
            <person name="Lammers P."/>
            <person name="Lapierre D."/>
            <person name="Masclaux F.G."/>
            <person name="Murat C."/>
            <person name="Morin E."/>
            <person name="Ndikumana S."/>
            <person name="Pagni M."/>
            <person name="Petitpierre D."/>
            <person name="Requena N."/>
            <person name="Rosikiewicz P."/>
            <person name="Riley R."/>
            <person name="Saito K."/>
            <person name="San Clemente H."/>
            <person name="Shapiro H."/>
            <person name="van Tuinen D."/>
            <person name="Becard G."/>
            <person name="Bonfante P."/>
            <person name="Paszkowski U."/>
            <person name="Shachar-Hill Y."/>
            <person name="Young J.P."/>
            <person name="Sanders I.R."/>
            <person name="Henrissat B."/>
            <person name="Rensing S.A."/>
            <person name="Grigoriev I.V."/>
            <person name="Corradi N."/>
            <person name="Roux C."/>
            <person name="Martin F."/>
        </authorList>
    </citation>
    <scope>NUCLEOTIDE SEQUENCE</scope>
    <source>
        <strain evidence="1">DAOM 197198</strain>
    </source>
</reference>
<proteinExistence type="predicted"/>
<dbReference type="EMBL" id="KI296994">
    <property type="protein sequence ID" value="ESA00725.1"/>
    <property type="molecule type" value="Genomic_DNA"/>
</dbReference>
<protein>
    <submittedName>
        <fullName evidence="1">Uncharacterized protein</fullName>
    </submittedName>
</protein>
<evidence type="ECO:0000313" key="1">
    <source>
        <dbReference type="EMBL" id="ESA00725.1"/>
    </source>
</evidence>
<organism evidence="1">
    <name type="scientific">Rhizophagus irregularis (strain DAOM 181602 / DAOM 197198 / MUCL 43194)</name>
    <name type="common">Arbuscular mycorrhizal fungus</name>
    <name type="synonym">Glomus intraradices</name>
    <dbReference type="NCBI Taxonomy" id="747089"/>
    <lineage>
        <taxon>Eukaryota</taxon>
        <taxon>Fungi</taxon>
        <taxon>Fungi incertae sedis</taxon>
        <taxon>Mucoromycota</taxon>
        <taxon>Glomeromycotina</taxon>
        <taxon>Glomeromycetes</taxon>
        <taxon>Glomerales</taxon>
        <taxon>Glomeraceae</taxon>
        <taxon>Rhizophagus</taxon>
    </lineage>
</organism>
<gene>
    <name evidence="1" type="ORF">GLOINDRAFT_867</name>
</gene>
<accession>U9SXW0</accession>
<dbReference type="HOGENOM" id="CLU_2777236_0_0_1"/>